<keyword evidence="4" id="KW-0808">Transferase</keyword>
<dbReference type="InterPro" id="IPR044851">
    <property type="entry name" value="Wax_synthase"/>
</dbReference>
<dbReference type="OrthoDB" id="42845at2759"/>
<feature type="transmembrane region" description="Helical" evidence="9">
    <location>
        <begin position="505"/>
        <end position="525"/>
    </location>
</feature>
<evidence type="ECO:0000313" key="12">
    <source>
        <dbReference type="Proteomes" id="UP000664859"/>
    </source>
</evidence>
<evidence type="ECO:0000256" key="2">
    <source>
        <dbReference type="ARBA" id="ARBA00005179"/>
    </source>
</evidence>
<keyword evidence="5 9" id="KW-0812">Transmembrane</keyword>
<evidence type="ECO:0000256" key="7">
    <source>
        <dbReference type="ARBA" id="ARBA00023136"/>
    </source>
</evidence>
<evidence type="ECO:0000256" key="4">
    <source>
        <dbReference type="ARBA" id="ARBA00022679"/>
    </source>
</evidence>
<dbReference type="PANTHER" id="PTHR31595:SF57">
    <property type="entry name" value="OS04G0481900 PROTEIN"/>
    <property type="match status" value="1"/>
</dbReference>
<sequence>MVAQAPGPNLRAQAAAVPSQRTLTRCNGTSGETPRQHADPVQVLQIIARIGRLPKTAYCLNKRCRQDLEQLTLSGGFAGDVRQSALLARLTSVTLHRVHHDPPFDAALAALPPSVTSLTLDGDVSLTEEKLDDGSLQRPQAPAWPPSLTALTIRDAACRYALPPTLLHLALEVTGANADARDVPCLTDFSSYALPAALETLSIATRGKLRALPAALPPALRQMRVAAGAVHKHLVALPPLPASLKHVTLSCPNWGRRSLGPLPAALQELELDCVSFDASVGALPPTLRVLKFHPLCRFGECWFMFIQFLVVLTGYLLTLGTLTFYTLKRMRPGSLAREVTLWLLWACGVAAPFLFLVFGGITNYVLRLVLAIEAIFGTTPPGVLDTLSNWLVYFGAVIEPIYENGRPCKPLPGQLLQHVGLMLCKAALFSGLMTLGLSGPLPLMPFGATFDGACGGGFWRCLALRMGNNALHAAIICVLLGTLANALSAANFARCNVQGSVRNRSPPAVTLGAAAIAAAASLNPLSLRHLMSAAMCAVGYRPVDVMRNPLLLSLSPREFWGRRWNLLIHGILKRTYSRPVSKRYGAMAGAAAAFCVSGLFHEFKWNMMFYGAPRGVYRFGEVLWFFALMFALCCAPWPDAERLVKEHPWCRPLLTVATILPGLLAAQWFTRPWIEAEVFQAFGQLIPMVVLDPLHEPAPPL</sequence>
<name>A0A835ZCW0_9STRA</name>
<dbReference type="AlphaFoldDB" id="A0A835ZCW0"/>
<dbReference type="GO" id="GO:0016020">
    <property type="term" value="C:membrane"/>
    <property type="evidence" value="ECO:0007669"/>
    <property type="project" value="UniProtKB-SubCell"/>
</dbReference>
<dbReference type="InterPro" id="IPR032805">
    <property type="entry name" value="Wax_synthase_dom"/>
</dbReference>
<evidence type="ECO:0000313" key="11">
    <source>
        <dbReference type="EMBL" id="KAG5189005.1"/>
    </source>
</evidence>
<dbReference type="PANTHER" id="PTHR31595">
    <property type="entry name" value="LONG-CHAIN-ALCOHOL O-FATTY-ACYLTRANSFERASE 3-RELATED"/>
    <property type="match status" value="1"/>
</dbReference>
<comment type="similarity">
    <text evidence="3">Belongs to the wax synthase family.</text>
</comment>
<feature type="transmembrane region" description="Helical" evidence="9">
    <location>
        <begin position="584"/>
        <end position="603"/>
    </location>
</feature>
<protein>
    <recommendedName>
        <fullName evidence="10">Wax synthase domain-containing protein</fullName>
    </recommendedName>
</protein>
<evidence type="ECO:0000256" key="6">
    <source>
        <dbReference type="ARBA" id="ARBA00022989"/>
    </source>
</evidence>
<feature type="domain" description="Wax synthase" evidence="10">
    <location>
        <begin position="548"/>
        <end position="626"/>
    </location>
</feature>
<reference evidence="11" key="1">
    <citation type="submission" date="2021-02" db="EMBL/GenBank/DDBJ databases">
        <title>First Annotated Genome of the Yellow-green Alga Tribonema minus.</title>
        <authorList>
            <person name="Mahan K.M."/>
        </authorList>
    </citation>
    <scope>NUCLEOTIDE SEQUENCE</scope>
    <source>
        <strain evidence="11">UTEX B ZZ1240</strain>
    </source>
</reference>
<evidence type="ECO:0000256" key="1">
    <source>
        <dbReference type="ARBA" id="ARBA00004141"/>
    </source>
</evidence>
<keyword evidence="12" id="KW-1185">Reference proteome</keyword>
<feature type="transmembrane region" description="Helical" evidence="9">
    <location>
        <begin position="470"/>
        <end position="493"/>
    </location>
</feature>
<organism evidence="11 12">
    <name type="scientific">Tribonema minus</name>
    <dbReference type="NCBI Taxonomy" id="303371"/>
    <lineage>
        <taxon>Eukaryota</taxon>
        <taxon>Sar</taxon>
        <taxon>Stramenopiles</taxon>
        <taxon>Ochrophyta</taxon>
        <taxon>PX clade</taxon>
        <taxon>Xanthophyceae</taxon>
        <taxon>Tribonematales</taxon>
        <taxon>Tribonemataceae</taxon>
        <taxon>Tribonema</taxon>
    </lineage>
</organism>
<feature type="transmembrane region" description="Helical" evidence="9">
    <location>
        <begin position="302"/>
        <end position="327"/>
    </location>
</feature>
<evidence type="ECO:0000256" key="8">
    <source>
        <dbReference type="SAM" id="MobiDB-lite"/>
    </source>
</evidence>
<feature type="transmembrane region" description="Helical" evidence="9">
    <location>
        <begin position="339"/>
        <end position="366"/>
    </location>
</feature>
<comment type="subcellular location">
    <subcellularLocation>
        <location evidence="1">Membrane</location>
        <topology evidence="1">Multi-pass membrane protein</topology>
    </subcellularLocation>
</comment>
<feature type="region of interest" description="Disordered" evidence="8">
    <location>
        <begin position="1"/>
        <end position="37"/>
    </location>
</feature>
<accession>A0A835ZCW0</accession>
<dbReference type="GO" id="GO:0008374">
    <property type="term" value="F:O-acyltransferase activity"/>
    <property type="evidence" value="ECO:0007669"/>
    <property type="project" value="InterPro"/>
</dbReference>
<feature type="transmembrane region" description="Helical" evidence="9">
    <location>
        <begin position="615"/>
        <end position="637"/>
    </location>
</feature>
<comment type="pathway">
    <text evidence="2">Secondary metabolite biosynthesis.</text>
</comment>
<dbReference type="InterPro" id="IPR032675">
    <property type="entry name" value="LRR_dom_sf"/>
</dbReference>
<dbReference type="Pfam" id="PF13813">
    <property type="entry name" value="MBOAT_2"/>
    <property type="match status" value="1"/>
</dbReference>
<dbReference type="Proteomes" id="UP000664859">
    <property type="component" value="Unassembled WGS sequence"/>
</dbReference>
<evidence type="ECO:0000256" key="5">
    <source>
        <dbReference type="ARBA" id="ARBA00022692"/>
    </source>
</evidence>
<evidence type="ECO:0000256" key="9">
    <source>
        <dbReference type="SAM" id="Phobius"/>
    </source>
</evidence>
<keyword evidence="6 9" id="KW-1133">Transmembrane helix</keyword>
<evidence type="ECO:0000256" key="3">
    <source>
        <dbReference type="ARBA" id="ARBA00007282"/>
    </source>
</evidence>
<feature type="compositionally biased region" description="Polar residues" evidence="8">
    <location>
        <begin position="19"/>
        <end position="33"/>
    </location>
</feature>
<dbReference type="EMBL" id="JAFCMP010000058">
    <property type="protein sequence ID" value="KAG5189005.1"/>
    <property type="molecule type" value="Genomic_DNA"/>
</dbReference>
<dbReference type="Gene3D" id="3.80.10.10">
    <property type="entry name" value="Ribonuclease Inhibitor"/>
    <property type="match status" value="1"/>
</dbReference>
<gene>
    <name evidence="11" type="ORF">JKP88DRAFT_353218</name>
</gene>
<keyword evidence="7 9" id="KW-0472">Membrane</keyword>
<dbReference type="GO" id="GO:0006629">
    <property type="term" value="P:lipid metabolic process"/>
    <property type="evidence" value="ECO:0007669"/>
    <property type="project" value="InterPro"/>
</dbReference>
<comment type="caution">
    <text evidence="11">The sequence shown here is derived from an EMBL/GenBank/DDBJ whole genome shotgun (WGS) entry which is preliminary data.</text>
</comment>
<evidence type="ECO:0000259" key="10">
    <source>
        <dbReference type="Pfam" id="PF13813"/>
    </source>
</evidence>
<proteinExistence type="inferred from homology"/>